<dbReference type="InterPro" id="IPR051310">
    <property type="entry name" value="MCP_chemotaxis"/>
</dbReference>
<dbReference type="SUPFAM" id="SSF58104">
    <property type="entry name" value="Methyl-accepting chemotaxis protein (MCP) signaling domain"/>
    <property type="match status" value="1"/>
</dbReference>
<dbReference type="Pfam" id="PF00015">
    <property type="entry name" value="MCPsignal"/>
    <property type="match status" value="1"/>
</dbReference>
<protein>
    <submittedName>
        <fullName evidence="16">Methyl-accepting chemotaxis sensory transducer with TarH sensor</fullName>
    </submittedName>
</protein>
<keyword evidence="9 11" id="KW-0807">Transducer</keyword>
<dbReference type="CDD" id="cd11386">
    <property type="entry name" value="MCP_signal"/>
    <property type="match status" value="1"/>
</dbReference>
<dbReference type="EMBL" id="FNII01000023">
    <property type="protein sequence ID" value="SDO37951.1"/>
    <property type="molecule type" value="Genomic_DNA"/>
</dbReference>
<dbReference type="InterPro" id="IPR004090">
    <property type="entry name" value="Chemotax_Me-accpt_rcpt"/>
</dbReference>
<organism evidence="16 17">
    <name type="scientific">Vreelandella arcis</name>
    <dbReference type="NCBI Taxonomy" id="416873"/>
    <lineage>
        <taxon>Bacteria</taxon>
        <taxon>Pseudomonadati</taxon>
        <taxon>Pseudomonadota</taxon>
        <taxon>Gammaproteobacteria</taxon>
        <taxon>Oceanospirillales</taxon>
        <taxon>Halomonadaceae</taxon>
        <taxon>Vreelandella</taxon>
    </lineage>
</organism>
<dbReference type="Pfam" id="PF00672">
    <property type="entry name" value="HAMP"/>
    <property type="match status" value="1"/>
</dbReference>
<name>A0A1H0J3M9_9GAMM</name>
<evidence type="ECO:0000313" key="16">
    <source>
        <dbReference type="EMBL" id="SDO37951.1"/>
    </source>
</evidence>
<dbReference type="SMART" id="SM00283">
    <property type="entry name" value="MA"/>
    <property type="match status" value="1"/>
</dbReference>
<dbReference type="InterPro" id="IPR003660">
    <property type="entry name" value="HAMP_dom"/>
</dbReference>
<dbReference type="PANTHER" id="PTHR43531">
    <property type="entry name" value="PROTEIN ICFG"/>
    <property type="match status" value="1"/>
</dbReference>
<proteinExistence type="inferred from homology"/>
<keyword evidence="5" id="KW-0997">Cell inner membrane</keyword>
<feature type="domain" description="HAMP" evidence="15">
    <location>
        <begin position="225"/>
        <end position="277"/>
    </location>
</feature>
<keyword evidence="8 13" id="KW-0472">Membrane</keyword>
<evidence type="ECO:0000256" key="11">
    <source>
        <dbReference type="PROSITE-ProRule" id="PRU00284"/>
    </source>
</evidence>
<dbReference type="Proteomes" id="UP000199677">
    <property type="component" value="Unassembled WGS sequence"/>
</dbReference>
<dbReference type="AlphaFoldDB" id="A0A1H0J3M9"/>
<dbReference type="FunFam" id="1.10.287.950:FF:000001">
    <property type="entry name" value="Methyl-accepting chemotaxis sensory transducer"/>
    <property type="match status" value="1"/>
</dbReference>
<dbReference type="PRINTS" id="PR00260">
    <property type="entry name" value="CHEMTRNSDUCR"/>
</dbReference>
<dbReference type="PANTHER" id="PTHR43531:SF7">
    <property type="entry name" value="AEROTAXIS RECEPTOR"/>
    <property type="match status" value="1"/>
</dbReference>
<dbReference type="CDD" id="cd06225">
    <property type="entry name" value="HAMP"/>
    <property type="match status" value="1"/>
</dbReference>
<dbReference type="CDD" id="cd19407">
    <property type="entry name" value="Tar_Tsr_sensor"/>
    <property type="match status" value="1"/>
</dbReference>
<dbReference type="InterPro" id="IPR035440">
    <property type="entry name" value="4HB_MCP_dom_sf"/>
</dbReference>
<keyword evidence="17" id="KW-1185">Reference proteome</keyword>
<dbReference type="InterPro" id="IPR004089">
    <property type="entry name" value="MCPsignal_dom"/>
</dbReference>
<sequence>MTFKCGGGGMRSVNNLSVKASWTLVLVALSGLVVIIGALGLFANHFGREAFTSLHQRDMAQIRELDGAYTQLLRARVQMNRAAELIRTPSFDRPEPLLEEAQHLLDSATENFTRFKASNFTPSQQEIVDQLATDFQSFVNNNLKLQMMMLEERDVSGFLSGESRVDSSSQHFVESAETFFEASAQRGNALLARFEQVSSLLFWGVIAVLVAALLVVLVVVWGVRKNVLRPLKTITEHFQRIAKGDLSVPVKAHSNNEIGLLFSELAKMQRSLTTTVNRLTASSQQVYSNSQEMTEQNQLLASQTDTQVSATQQMAASLEQLTATVNQNAESAAHVSQSTQDVSHKAQQGDEVITQFIATMDTINDHSEEIQSIIRMIESIAFQTNILALNASVEAARAGEHGRGFAVVANEVRALATRSANAASDIRTRIEASSASVQQGSVLSQKAGEHTRAIMLAASHVDTLMTQMANASEEQRRGIEEVNQAVVQIDTATQETMRLVNQAAQCSSGLSGEALQMREYAGQFKVADDTAVSTTQQESQGVHQDHPDWKAMGSQSDMPNERTPSNQLAALT</sequence>
<feature type="transmembrane region" description="Helical" evidence="13">
    <location>
        <begin position="200"/>
        <end position="223"/>
    </location>
</feature>
<feature type="compositionally biased region" description="Polar residues" evidence="12">
    <location>
        <begin position="531"/>
        <end position="542"/>
    </location>
</feature>
<reference evidence="17" key="1">
    <citation type="submission" date="2016-10" db="EMBL/GenBank/DDBJ databases">
        <authorList>
            <person name="Varghese N."/>
            <person name="Submissions S."/>
        </authorList>
    </citation>
    <scope>NUCLEOTIDE SEQUENCE [LARGE SCALE GENOMIC DNA]</scope>
    <source>
        <strain evidence="17">CGMCC 1.6494</strain>
    </source>
</reference>
<feature type="compositionally biased region" description="Polar residues" evidence="12">
    <location>
        <begin position="553"/>
        <end position="572"/>
    </location>
</feature>
<dbReference type="InterPro" id="IPR003122">
    <property type="entry name" value="Tar_rcpt_lig-bd"/>
</dbReference>
<evidence type="ECO:0000256" key="6">
    <source>
        <dbReference type="ARBA" id="ARBA00022692"/>
    </source>
</evidence>
<feature type="transmembrane region" description="Helical" evidence="13">
    <location>
        <begin position="20"/>
        <end position="43"/>
    </location>
</feature>
<keyword evidence="7 13" id="KW-1133">Transmembrane helix</keyword>
<dbReference type="PROSITE" id="PS50885">
    <property type="entry name" value="HAMP"/>
    <property type="match status" value="1"/>
</dbReference>
<evidence type="ECO:0000259" key="14">
    <source>
        <dbReference type="PROSITE" id="PS50111"/>
    </source>
</evidence>
<evidence type="ECO:0000256" key="10">
    <source>
        <dbReference type="ARBA" id="ARBA00029447"/>
    </source>
</evidence>
<evidence type="ECO:0000256" key="4">
    <source>
        <dbReference type="ARBA" id="ARBA00022500"/>
    </source>
</evidence>
<dbReference type="STRING" id="416873.SAMN04487951_12338"/>
<keyword evidence="6 13" id="KW-0812">Transmembrane</keyword>
<dbReference type="GO" id="GO:0004888">
    <property type="term" value="F:transmembrane signaling receptor activity"/>
    <property type="evidence" value="ECO:0007669"/>
    <property type="project" value="InterPro"/>
</dbReference>
<evidence type="ECO:0000256" key="2">
    <source>
        <dbReference type="ARBA" id="ARBA00022475"/>
    </source>
</evidence>
<evidence type="ECO:0000256" key="13">
    <source>
        <dbReference type="SAM" id="Phobius"/>
    </source>
</evidence>
<evidence type="ECO:0000313" key="17">
    <source>
        <dbReference type="Proteomes" id="UP000199677"/>
    </source>
</evidence>
<evidence type="ECO:0000256" key="9">
    <source>
        <dbReference type="ARBA" id="ARBA00023224"/>
    </source>
</evidence>
<evidence type="ECO:0000256" key="5">
    <source>
        <dbReference type="ARBA" id="ARBA00022519"/>
    </source>
</evidence>
<dbReference type="GO" id="GO:0007165">
    <property type="term" value="P:signal transduction"/>
    <property type="evidence" value="ECO:0007669"/>
    <property type="project" value="UniProtKB-KW"/>
</dbReference>
<dbReference type="Gene3D" id="1.20.120.30">
    <property type="entry name" value="Aspartate receptor, ligand-binding domain"/>
    <property type="match status" value="1"/>
</dbReference>
<keyword evidence="2" id="KW-1003">Cell membrane</keyword>
<dbReference type="Gene3D" id="1.10.287.950">
    <property type="entry name" value="Methyl-accepting chemotaxis protein"/>
    <property type="match status" value="1"/>
</dbReference>
<evidence type="ECO:0000256" key="12">
    <source>
        <dbReference type="SAM" id="MobiDB-lite"/>
    </source>
</evidence>
<comment type="similarity">
    <text evidence="10">Belongs to the methyl-accepting chemotaxis (MCP) protein family.</text>
</comment>
<accession>A0A1H0J3M9</accession>
<comment type="subcellular location">
    <subcellularLocation>
        <location evidence="1">Cell inner membrane</location>
        <topology evidence="1">Multi-pass membrane protein</topology>
    </subcellularLocation>
</comment>
<keyword evidence="3" id="KW-0488">Methylation</keyword>
<evidence type="ECO:0000259" key="15">
    <source>
        <dbReference type="PROSITE" id="PS50885"/>
    </source>
</evidence>
<dbReference type="SUPFAM" id="SSF47170">
    <property type="entry name" value="Aspartate receptor, ligand-binding domain"/>
    <property type="match status" value="1"/>
</dbReference>
<dbReference type="Pfam" id="PF02203">
    <property type="entry name" value="TarH"/>
    <property type="match status" value="1"/>
</dbReference>
<keyword evidence="4" id="KW-0145">Chemotaxis</keyword>
<dbReference type="GO" id="GO:0006935">
    <property type="term" value="P:chemotaxis"/>
    <property type="evidence" value="ECO:0007669"/>
    <property type="project" value="UniProtKB-KW"/>
</dbReference>
<dbReference type="SMART" id="SM00304">
    <property type="entry name" value="HAMP"/>
    <property type="match status" value="1"/>
</dbReference>
<dbReference type="PROSITE" id="PS50111">
    <property type="entry name" value="CHEMOTAXIS_TRANSDUC_2"/>
    <property type="match status" value="1"/>
</dbReference>
<gene>
    <name evidence="16" type="ORF">SAMN04487951_12338</name>
</gene>
<feature type="domain" description="Methyl-accepting transducer" evidence="14">
    <location>
        <begin position="282"/>
        <end position="511"/>
    </location>
</feature>
<evidence type="ECO:0000256" key="1">
    <source>
        <dbReference type="ARBA" id="ARBA00004429"/>
    </source>
</evidence>
<evidence type="ECO:0000256" key="3">
    <source>
        <dbReference type="ARBA" id="ARBA00022481"/>
    </source>
</evidence>
<evidence type="ECO:0000256" key="8">
    <source>
        <dbReference type="ARBA" id="ARBA00023136"/>
    </source>
</evidence>
<dbReference type="GO" id="GO:0005886">
    <property type="term" value="C:plasma membrane"/>
    <property type="evidence" value="ECO:0007669"/>
    <property type="project" value="UniProtKB-SubCell"/>
</dbReference>
<feature type="region of interest" description="Disordered" evidence="12">
    <location>
        <begin position="531"/>
        <end position="572"/>
    </location>
</feature>
<evidence type="ECO:0000256" key="7">
    <source>
        <dbReference type="ARBA" id="ARBA00022989"/>
    </source>
</evidence>